<evidence type="ECO:0000256" key="1">
    <source>
        <dbReference type="SAM" id="MobiDB-lite"/>
    </source>
</evidence>
<accession>A0ABZ1Q3D9</accession>
<evidence type="ECO:0008006" key="4">
    <source>
        <dbReference type="Google" id="ProtNLM"/>
    </source>
</evidence>
<dbReference type="EMBL" id="CP108036">
    <property type="protein sequence ID" value="WUN77202.1"/>
    <property type="molecule type" value="Genomic_DNA"/>
</dbReference>
<gene>
    <name evidence="2" type="ORF">OHA91_01030</name>
</gene>
<organism evidence="2 3">
    <name type="scientific">Streptomyces erythrochromogenes</name>
    <dbReference type="NCBI Taxonomy" id="285574"/>
    <lineage>
        <taxon>Bacteria</taxon>
        <taxon>Bacillati</taxon>
        <taxon>Actinomycetota</taxon>
        <taxon>Actinomycetes</taxon>
        <taxon>Kitasatosporales</taxon>
        <taxon>Streptomycetaceae</taxon>
        <taxon>Streptomyces</taxon>
    </lineage>
</organism>
<name>A0ABZ1Q3D9_9ACTN</name>
<feature type="region of interest" description="Disordered" evidence="1">
    <location>
        <begin position="1"/>
        <end position="21"/>
    </location>
</feature>
<keyword evidence="3" id="KW-1185">Reference proteome</keyword>
<dbReference type="Proteomes" id="UP001432312">
    <property type="component" value="Chromosome"/>
</dbReference>
<evidence type="ECO:0000313" key="3">
    <source>
        <dbReference type="Proteomes" id="UP001432312"/>
    </source>
</evidence>
<dbReference type="RefSeq" id="WP_328738315.1">
    <property type="nucleotide sequence ID" value="NZ_CP108036.1"/>
</dbReference>
<protein>
    <recommendedName>
        <fullName evidence="4">DUF3558 domain-containing protein</fullName>
    </recommendedName>
</protein>
<evidence type="ECO:0000313" key="2">
    <source>
        <dbReference type="EMBL" id="WUN77202.1"/>
    </source>
</evidence>
<dbReference type="GeneID" id="95494575"/>
<sequence>MPNGSLPSPDATVTAVKPGDYPPPNHICEQLDFKEFSDVFQLQGARDGYNTGLEPERVSGSMCEQSISRGGTDLVKVSFHCSAGRDADTAVKEFDLNMKVLYEARETATGPGGQAFRYRNADSPTIGLKVRAGNLECQVEAEPSALLTEAEIDNSFTRMTRLLQTLIPKLGPLKAQP</sequence>
<proteinExistence type="predicted"/>
<reference evidence="2" key="1">
    <citation type="submission" date="2022-10" db="EMBL/GenBank/DDBJ databases">
        <title>The complete genomes of actinobacterial strains from the NBC collection.</title>
        <authorList>
            <person name="Joergensen T.S."/>
            <person name="Alvarez Arevalo M."/>
            <person name="Sterndorff E.B."/>
            <person name="Faurdal D."/>
            <person name="Vuksanovic O."/>
            <person name="Mourched A.-S."/>
            <person name="Charusanti P."/>
            <person name="Shaw S."/>
            <person name="Blin K."/>
            <person name="Weber T."/>
        </authorList>
    </citation>
    <scope>NUCLEOTIDE SEQUENCE</scope>
    <source>
        <strain evidence="2">NBC_00303</strain>
    </source>
</reference>